<evidence type="ECO:0000256" key="3">
    <source>
        <dbReference type="ARBA" id="ARBA00022691"/>
    </source>
</evidence>
<dbReference type="AlphaFoldDB" id="A8MGW0"/>
<dbReference type="GO" id="GO:0046872">
    <property type="term" value="F:metal ion binding"/>
    <property type="evidence" value="ECO:0007669"/>
    <property type="project" value="UniProtKB-KW"/>
</dbReference>
<dbReference type="KEGG" id="aoe:Clos_1108"/>
<dbReference type="InterPro" id="IPR050377">
    <property type="entry name" value="Radical_SAM_PqqE_MftC-like"/>
</dbReference>
<dbReference type="InterPro" id="IPR006638">
    <property type="entry name" value="Elp3/MiaA/NifB-like_rSAM"/>
</dbReference>
<dbReference type="eggNOG" id="COG0535">
    <property type="taxonomic scope" value="Bacteria"/>
</dbReference>
<dbReference type="SMART" id="SM00729">
    <property type="entry name" value="Elp3"/>
    <property type="match status" value="1"/>
</dbReference>
<dbReference type="SFLD" id="SFLDG01067">
    <property type="entry name" value="SPASM/twitch_domain_containing"/>
    <property type="match status" value="1"/>
</dbReference>
<dbReference type="PANTHER" id="PTHR11228:SF34">
    <property type="entry name" value="TUNGSTEN-CONTAINING ALDEHYDE FERREDOXIN OXIDOREDUCTASE COFACTOR MODIFYING PROTEIN"/>
    <property type="match status" value="1"/>
</dbReference>
<evidence type="ECO:0000259" key="7">
    <source>
        <dbReference type="PROSITE" id="PS51918"/>
    </source>
</evidence>
<evidence type="ECO:0000256" key="1">
    <source>
        <dbReference type="ARBA" id="ARBA00001966"/>
    </source>
</evidence>
<evidence type="ECO:0000256" key="2">
    <source>
        <dbReference type="ARBA" id="ARBA00022485"/>
    </source>
</evidence>
<organism evidence="8 9">
    <name type="scientific">Alkaliphilus oremlandii (strain OhILAs)</name>
    <name type="common">Clostridium oremlandii (strain OhILAs)</name>
    <dbReference type="NCBI Taxonomy" id="350688"/>
    <lineage>
        <taxon>Bacteria</taxon>
        <taxon>Bacillati</taxon>
        <taxon>Bacillota</taxon>
        <taxon>Clostridia</taxon>
        <taxon>Peptostreptococcales</taxon>
        <taxon>Natronincolaceae</taxon>
        <taxon>Alkaliphilus</taxon>
    </lineage>
</organism>
<dbReference type="InterPro" id="IPR013785">
    <property type="entry name" value="Aldolase_TIM"/>
</dbReference>
<keyword evidence="2" id="KW-0004">4Fe-4S</keyword>
<keyword evidence="3" id="KW-0949">S-adenosyl-L-methionine</keyword>
<dbReference type="OrthoDB" id="9810775at2"/>
<accession>A8MGW0</accession>
<gene>
    <name evidence="8" type="ordered locus">Clos_1108</name>
</gene>
<name>A8MGW0_ALKOO</name>
<dbReference type="PIRSF" id="PIRSF037420">
    <property type="entry name" value="PQQ_syn_pqqE"/>
    <property type="match status" value="1"/>
</dbReference>
<dbReference type="SFLD" id="SFLDF00570">
    <property type="entry name" value="tungsten_cofactor_oxidoreducas"/>
    <property type="match status" value="1"/>
</dbReference>
<dbReference type="Pfam" id="PF04055">
    <property type="entry name" value="Radical_SAM"/>
    <property type="match status" value="1"/>
</dbReference>
<evidence type="ECO:0000256" key="4">
    <source>
        <dbReference type="ARBA" id="ARBA00022723"/>
    </source>
</evidence>
<evidence type="ECO:0000313" key="9">
    <source>
        <dbReference type="Proteomes" id="UP000000269"/>
    </source>
</evidence>
<dbReference type="PANTHER" id="PTHR11228">
    <property type="entry name" value="RADICAL SAM DOMAIN PROTEIN"/>
    <property type="match status" value="1"/>
</dbReference>
<dbReference type="GO" id="GO:0051539">
    <property type="term" value="F:4 iron, 4 sulfur cluster binding"/>
    <property type="evidence" value="ECO:0007669"/>
    <property type="project" value="UniProtKB-KW"/>
</dbReference>
<dbReference type="InterPro" id="IPR017200">
    <property type="entry name" value="PqqE-like"/>
</dbReference>
<dbReference type="EMBL" id="CP000853">
    <property type="protein sequence ID" value="ABW18654.1"/>
    <property type="molecule type" value="Genomic_DNA"/>
</dbReference>
<dbReference type="InterPro" id="IPR058240">
    <property type="entry name" value="rSAM_sf"/>
</dbReference>
<dbReference type="HOGENOM" id="CLU_009273_1_1_9"/>
<feature type="domain" description="Radical SAM core" evidence="7">
    <location>
        <begin position="55"/>
        <end position="272"/>
    </location>
</feature>
<dbReference type="Proteomes" id="UP000000269">
    <property type="component" value="Chromosome"/>
</dbReference>
<dbReference type="Gene3D" id="3.20.20.70">
    <property type="entry name" value="Aldolase class I"/>
    <property type="match status" value="1"/>
</dbReference>
<dbReference type="InterPro" id="IPR007197">
    <property type="entry name" value="rSAM"/>
</dbReference>
<evidence type="ECO:0000313" key="8">
    <source>
        <dbReference type="EMBL" id="ABW18654.1"/>
    </source>
</evidence>
<dbReference type="STRING" id="350688.Clos_1108"/>
<dbReference type="RefSeq" id="WP_012158966.1">
    <property type="nucleotide sequence ID" value="NC_009922.1"/>
</dbReference>
<dbReference type="GO" id="GO:0003824">
    <property type="term" value="F:catalytic activity"/>
    <property type="evidence" value="ECO:0007669"/>
    <property type="project" value="InterPro"/>
</dbReference>
<keyword evidence="9" id="KW-1185">Reference proteome</keyword>
<protein>
    <submittedName>
        <fullName evidence="8">Radical SAM domain protein</fullName>
    </submittedName>
</protein>
<keyword evidence="6" id="KW-0411">Iron-sulfur</keyword>
<dbReference type="InterPro" id="IPR023885">
    <property type="entry name" value="4Fe4S-binding_SPASM_dom"/>
</dbReference>
<comment type="cofactor">
    <cofactor evidence="1">
        <name>[4Fe-4S] cluster</name>
        <dbReference type="ChEBI" id="CHEBI:49883"/>
    </cofactor>
</comment>
<dbReference type="InterPro" id="IPR034391">
    <property type="entry name" value="AdoMet-like_SPASM_containing"/>
</dbReference>
<dbReference type="SFLD" id="SFLDG01387">
    <property type="entry name" value="BtrN-like_SPASM_domain_contain"/>
    <property type="match status" value="1"/>
</dbReference>
<evidence type="ECO:0000256" key="6">
    <source>
        <dbReference type="ARBA" id="ARBA00023014"/>
    </source>
</evidence>
<dbReference type="CDD" id="cd21121">
    <property type="entry name" value="SPASM_Cmo-like"/>
    <property type="match status" value="1"/>
</dbReference>
<dbReference type="Pfam" id="PF13186">
    <property type="entry name" value="SPASM"/>
    <property type="match status" value="1"/>
</dbReference>
<proteinExistence type="predicted"/>
<keyword evidence="4" id="KW-0479">Metal-binding</keyword>
<reference evidence="9" key="1">
    <citation type="submission" date="2007-10" db="EMBL/GenBank/DDBJ databases">
        <title>Complete genome of Alkaliphilus oremlandii OhILAs.</title>
        <authorList>
            <person name="Copeland A."/>
            <person name="Lucas S."/>
            <person name="Lapidus A."/>
            <person name="Barry K."/>
            <person name="Detter J.C."/>
            <person name="Glavina del Rio T."/>
            <person name="Hammon N."/>
            <person name="Israni S."/>
            <person name="Dalin E."/>
            <person name="Tice H."/>
            <person name="Pitluck S."/>
            <person name="Chain P."/>
            <person name="Malfatti S."/>
            <person name="Shin M."/>
            <person name="Vergez L."/>
            <person name="Schmutz J."/>
            <person name="Larimer F."/>
            <person name="Land M."/>
            <person name="Hauser L."/>
            <person name="Kyrpides N."/>
            <person name="Mikhailova N."/>
            <person name="Stolz J.F."/>
            <person name="Dawson A."/>
            <person name="Fisher E."/>
            <person name="Crable B."/>
            <person name="Perera E."/>
            <person name="Lisak J."/>
            <person name="Ranganathan M."/>
            <person name="Basu P."/>
            <person name="Richardson P."/>
        </authorList>
    </citation>
    <scope>NUCLEOTIDE SEQUENCE [LARGE SCALE GENOMIC DNA]</scope>
    <source>
        <strain evidence="9">OhILAs</strain>
    </source>
</reference>
<sequence length="421" mass="48126">MPLKGDERLVQETVLLGKDGNLTLPKSVLSKLGLSDSNNVKLIINGEYIEILPNIHSLSKVYIEPTTKCNLRCTTCIRNTWSETMGEMKIEVFNSLIEQLKKFKNLQTIMFGGFGEPTYHSEILYMIKKAKSIGVRVEMTTNGTLLSEKFIKGLFESQLDTLWVSFDGTDSEKFDEVRKGANFVSIMDRLQILKKISNLYDHEIELGIAFVAMKSNVKELGNLHKLIRKVEAKKVSISNVLPYDKEMQKEILYESVVSDDILFPSHMKTDIRIPRFDYNNTTKDSLHLLYRCNGNINPMGNRNNNYERSCKFIKERCTFIRWDGKVAPCMGLLHSYLTYSHDYERNIEAYTLGHISEAKLIDIWNSEEYSMFRDSVDKFNFSPCQTCGGCDNLKSNKEDCFGSRAPVCGACLWAHGVIQCP</sequence>
<dbReference type="SUPFAM" id="SSF102114">
    <property type="entry name" value="Radical SAM enzymes"/>
    <property type="match status" value="1"/>
</dbReference>
<keyword evidence="5" id="KW-0408">Iron</keyword>
<evidence type="ECO:0000256" key="5">
    <source>
        <dbReference type="ARBA" id="ARBA00023004"/>
    </source>
</evidence>
<dbReference type="InterPro" id="IPR027604">
    <property type="entry name" value="W_rSAM_matur"/>
</dbReference>
<dbReference type="SFLD" id="SFLDS00029">
    <property type="entry name" value="Radical_SAM"/>
    <property type="match status" value="1"/>
</dbReference>
<dbReference type="PROSITE" id="PS51918">
    <property type="entry name" value="RADICAL_SAM"/>
    <property type="match status" value="1"/>
</dbReference>
<dbReference type="CDD" id="cd01335">
    <property type="entry name" value="Radical_SAM"/>
    <property type="match status" value="1"/>
</dbReference>